<evidence type="ECO:0000256" key="7">
    <source>
        <dbReference type="ARBA" id="ARBA00022840"/>
    </source>
</evidence>
<dbReference type="GO" id="GO:0016779">
    <property type="term" value="F:nucleotidyltransferase activity"/>
    <property type="evidence" value="ECO:0007669"/>
    <property type="project" value="UniProtKB-KW"/>
</dbReference>
<dbReference type="CDD" id="cd05403">
    <property type="entry name" value="NT_KNTase_like"/>
    <property type="match status" value="1"/>
</dbReference>
<dbReference type="PANTHER" id="PTHR33571">
    <property type="entry name" value="SSL8005 PROTEIN"/>
    <property type="match status" value="1"/>
</dbReference>
<accession>A0A8J7Z5N9</accession>
<dbReference type="GO" id="GO:0005524">
    <property type="term" value="F:ATP binding"/>
    <property type="evidence" value="ECO:0007669"/>
    <property type="project" value="UniProtKB-KW"/>
</dbReference>
<sequence length="102" mass="12186">MDLTLPMDLPIEQIIEFCQRKPIRKLSLFGSILREDFKPESDVDMLVEFIPNSRVGYFELIGMETELTEMLKRKVDLRTSAEISRYFRQRVLDFAQVIYEHR</sequence>
<evidence type="ECO:0000256" key="1">
    <source>
        <dbReference type="ARBA" id="ARBA00001946"/>
    </source>
</evidence>
<dbReference type="Proteomes" id="UP000646053">
    <property type="component" value="Unassembled WGS sequence"/>
</dbReference>
<keyword evidence="12" id="KW-1185">Reference proteome</keyword>
<evidence type="ECO:0000313" key="12">
    <source>
        <dbReference type="Proteomes" id="UP000646053"/>
    </source>
</evidence>
<evidence type="ECO:0000259" key="10">
    <source>
        <dbReference type="Pfam" id="PF01909"/>
    </source>
</evidence>
<keyword evidence="4" id="KW-0548">Nucleotidyltransferase</keyword>
<dbReference type="InterPro" id="IPR052038">
    <property type="entry name" value="Type-VII_TA_antitoxin"/>
</dbReference>
<dbReference type="GO" id="GO:0046872">
    <property type="term" value="F:metal ion binding"/>
    <property type="evidence" value="ECO:0007669"/>
    <property type="project" value="UniProtKB-KW"/>
</dbReference>
<dbReference type="SUPFAM" id="SSF81301">
    <property type="entry name" value="Nucleotidyltransferase"/>
    <property type="match status" value="1"/>
</dbReference>
<dbReference type="Gene3D" id="3.30.460.10">
    <property type="entry name" value="Beta Polymerase, domain 2"/>
    <property type="match status" value="1"/>
</dbReference>
<dbReference type="AlphaFoldDB" id="A0A8J7Z5N9"/>
<comment type="caution">
    <text evidence="11">The sequence shown here is derived from an EMBL/GenBank/DDBJ whole genome shotgun (WGS) entry which is preliminary data.</text>
</comment>
<comment type="cofactor">
    <cofactor evidence="1">
        <name>Mg(2+)</name>
        <dbReference type="ChEBI" id="CHEBI:18420"/>
    </cofactor>
</comment>
<keyword evidence="2" id="KW-1277">Toxin-antitoxin system</keyword>
<evidence type="ECO:0000256" key="2">
    <source>
        <dbReference type="ARBA" id="ARBA00022649"/>
    </source>
</evidence>
<evidence type="ECO:0000313" key="11">
    <source>
        <dbReference type="EMBL" id="NDJ18341.1"/>
    </source>
</evidence>
<feature type="domain" description="Polymerase nucleotidyl transferase" evidence="10">
    <location>
        <begin position="12"/>
        <end position="92"/>
    </location>
</feature>
<evidence type="ECO:0000256" key="6">
    <source>
        <dbReference type="ARBA" id="ARBA00022741"/>
    </source>
</evidence>
<evidence type="ECO:0000256" key="3">
    <source>
        <dbReference type="ARBA" id="ARBA00022679"/>
    </source>
</evidence>
<keyword evidence="7" id="KW-0067">ATP-binding</keyword>
<dbReference type="RefSeq" id="WP_162423869.1">
    <property type="nucleotide sequence ID" value="NZ_WVIE01000015.1"/>
</dbReference>
<evidence type="ECO:0000256" key="8">
    <source>
        <dbReference type="ARBA" id="ARBA00022842"/>
    </source>
</evidence>
<evidence type="ECO:0000256" key="9">
    <source>
        <dbReference type="ARBA" id="ARBA00038276"/>
    </source>
</evidence>
<keyword evidence="3" id="KW-0808">Transferase</keyword>
<organism evidence="11 12">
    <name type="scientific">Myxacorys almedinensis A</name>
    <dbReference type="NCBI Taxonomy" id="2690445"/>
    <lineage>
        <taxon>Bacteria</taxon>
        <taxon>Bacillati</taxon>
        <taxon>Cyanobacteriota</taxon>
        <taxon>Cyanophyceae</taxon>
        <taxon>Leptolyngbyales</taxon>
        <taxon>Leptolyngbyaceae</taxon>
        <taxon>Myxacorys</taxon>
        <taxon>Myxacorys almedinensis</taxon>
    </lineage>
</organism>
<dbReference type="EMBL" id="WVIE01000015">
    <property type="protein sequence ID" value="NDJ18341.1"/>
    <property type="molecule type" value="Genomic_DNA"/>
</dbReference>
<dbReference type="InterPro" id="IPR043519">
    <property type="entry name" value="NT_sf"/>
</dbReference>
<dbReference type="InterPro" id="IPR002934">
    <property type="entry name" value="Polymerase_NTP_transf_dom"/>
</dbReference>
<evidence type="ECO:0000256" key="5">
    <source>
        <dbReference type="ARBA" id="ARBA00022723"/>
    </source>
</evidence>
<keyword evidence="6" id="KW-0547">Nucleotide-binding</keyword>
<protein>
    <submittedName>
        <fullName evidence="11">Nucleotidyltransferase</fullName>
    </submittedName>
</protein>
<dbReference type="Pfam" id="PF01909">
    <property type="entry name" value="NTP_transf_2"/>
    <property type="match status" value="1"/>
</dbReference>
<dbReference type="PANTHER" id="PTHR33571:SF12">
    <property type="entry name" value="BSL3053 PROTEIN"/>
    <property type="match status" value="1"/>
</dbReference>
<proteinExistence type="inferred from homology"/>
<reference evidence="11" key="1">
    <citation type="submission" date="2019-12" db="EMBL/GenBank/DDBJ databases">
        <title>High-Quality draft genome sequences of three cyanobacteria isolated from the limestone walls of the Old Cathedral of Coimbra.</title>
        <authorList>
            <person name="Tiago I."/>
            <person name="Soares F."/>
            <person name="Portugal A."/>
        </authorList>
    </citation>
    <scope>NUCLEOTIDE SEQUENCE</scope>
    <source>
        <strain evidence="11">A</strain>
    </source>
</reference>
<comment type="similarity">
    <text evidence="9">Belongs to the MntA antitoxin family.</text>
</comment>
<keyword evidence="5" id="KW-0479">Metal-binding</keyword>
<name>A0A8J7Z5N9_9CYAN</name>
<gene>
    <name evidence="11" type="ORF">GS601_13745</name>
</gene>
<evidence type="ECO:0000256" key="4">
    <source>
        <dbReference type="ARBA" id="ARBA00022695"/>
    </source>
</evidence>
<keyword evidence="8" id="KW-0460">Magnesium</keyword>